<dbReference type="NCBIfam" id="TIGR01549">
    <property type="entry name" value="HAD-SF-IA-v1"/>
    <property type="match status" value="1"/>
</dbReference>
<sequence length="112" mass="12172">KYYKETDGLSLDVGAYMKALEYACDIKAEVFGKPSSLFFQSVLNDMGLQPHEVVMIGDDLVNDVGGAQHCGIKGIQVRTGKYRPSDETHPTVTADGTVDNLAQAVDVILSHR</sequence>
<organism evidence="5">
    <name type="scientific">Tetraodon nigroviridis</name>
    <name type="common">Spotted green pufferfish</name>
    <name type="synonym">Chelonodon nigroviridis</name>
    <dbReference type="NCBI Taxonomy" id="99883"/>
    <lineage>
        <taxon>Eukaryota</taxon>
        <taxon>Metazoa</taxon>
        <taxon>Chordata</taxon>
        <taxon>Craniata</taxon>
        <taxon>Vertebrata</taxon>
        <taxon>Euteleostomi</taxon>
        <taxon>Actinopterygii</taxon>
        <taxon>Neopterygii</taxon>
        <taxon>Teleostei</taxon>
        <taxon>Neoteleostei</taxon>
        <taxon>Acanthomorphata</taxon>
        <taxon>Eupercaria</taxon>
        <taxon>Tetraodontiformes</taxon>
        <taxon>Tetradontoidea</taxon>
        <taxon>Tetraodontidae</taxon>
        <taxon>Tetraodon</taxon>
    </lineage>
</organism>
<evidence type="ECO:0000256" key="2">
    <source>
        <dbReference type="ARBA" id="ARBA00022723"/>
    </source>
</evidence>
<feature type="non-terminal residue" evidence="5">
    <location>
        <position position="112"/>
    </location>
</feature>
<dbReference type="InterPro" id="IPR023214">
    <property type="entry name" value="HAD_sf"/>
</dbReference>
<feature type="non-terminal residue" evidence="5">
    <location>
        <position position="1"/>
    </location>
</feature>
<dbReference type="Gene3D" id="3.40.50.1000">
    <property type="entry name" value="HAD superfamily/HAD-like"/>
    <property type="match status" value="1"/>
</dbReference>
<keyword evidence="2" id="KW-0479">Metal-binding</keyword>
<dbReference type="PANTHER" id="PTHR19288:SF44">
    <property type="entry name" value="PHOSPHOLYSINE PHOSPHOHISTIDINE INORGANIC PYROPHOSPHATE PHOSPHATASE"/>
    <property type="match status" value="1"/>
</dbReference>
<dbReference type="SUPFAM" id="SSF56784">
    <property type="entry name" value="HAD-like"/>
    <property type="match status" value="1"/>
</dbReference>
<accession>Q4RE50</accession>
<dbReference type="GO" id="GO:0046872">
    <property type="term" value="F:metal ion binding"/>
    <property type="evidence" value="ECO:0007669"/>
    <property type="project" value="UniProtKB-KW"/>
</dbReference>
<dbReference type="PANTHER" id="PTHR19288">
    <property type="entry name" value="4-NITROPHENYLPHOSPHATASE-RELATED"/>
    <property type="match status" value="1"/>
</dbReference>
<proteinExistence type="predicted"/>
<comment type="cofactor">
    <cofactor evidence="1">
        <name>Mg(2+)</name>
        <dbReference type="ChEBI" id="CHEBI:18420"/>
    </cofactor>
</comment>
<reference evidence="5" key="2">
    <citation type="submission" date="2004-02" db="EMBL/GenBank/DDBJ databases">
        <authorList>
            <consortium name="Genoscope"/>
            <consortium name="Whitehead Institute Centre for Genome Research"/>
        </authorList>
    </citation>
    <scope>NUCLEOTIDE SEQUENCE</scope>
</reference>
<dbReference type="GO" id="GO:0016791">
    <property type="term" value="F:phosphatase activity"/>
    <property type="evidence" value="ECO:0007669"/>
    <property type="project" value="InterPro"/>
</dbReference>
<dbReference type="EMBL" id="CAAE01015135">
    <property type="protein sequence ID" value="CAG13332.1"/>
    <property type="molecule type" value="Genomic_DNA"/>
</dbReference>
<keyword evidence="3" id="KW-0378">Hydrolase</keyword>
<evidence type="ECO:0000256" key="4">
    <source>
        <dbReference type="ARBA" id="ARBA00022842"/>
    </source>
</evidence>
<dbReference type="HOGENOM" id="CLU_2837987_0_0_1"/>
<dbReference type="InterPro" id="IPR036412">
    <property type="entry name" value="HAD-like_sf"/>
</dbReference>
<evidence type="ECO:0000256" key="3">
    <source>
        <dbReference type="ARBA" id="ARBA00022801"/>
    </source>
</evidence>
<name>Q4RE50_TETNG</name>
<evidence type="ECO:0000313" key="5">
    <source>
        <dbReference type="EMBL" id="CAG13332.1"/>
    </source>
</evidence>
<dbReference type="InterPro" id="IPR006439">
    <property type="entry name" value="HAD-SF_hydro_IA"/>
</dbReference>
<dbReference type="NCBIfam" id="TIGR01458">
    <property type="entry name" value="HAD-SF-IIA-hyp3"/>
    <property type="match status" value="1"/>
</dbReference>
<dbReference type="Pfam" id="PF13242">
    <property type="entry name" value="Hydrolase_like"/>
    <property type="match status" value="1"/>
</dbReference>
<dbReference type="GO" id="GO:0004427">
    <property type="term" value="F:inorganic diphosphate phosphatase activity"/>
    <property type="evidence" value="ECO:0007669"/>
    <property type="project" value="TreeGrafter"/>
</dbReference>
<protein>
    <submittedName>
        <fullName evidence="5">Chromosome 2 SCAF15135, whole genome shotgun sequence</fullName>
    </submittedName>
</protein>
<dbReference type="OrthoDB" id="426235at2759"/>
<reference evidence="5" key="1">
    <citation type="journal article" date="2004" name="Nature">
        <title>Genome duplication in the teleost fish Tetraodon nigroviridis reveals the early vertebrate proto-karyotype.</title>
        <authorList>
            <person name="Jaillon O."/>
            <person name="Aury J.-M."/>
            <person name="Brunet F."/>
            <person name="Petit J.-L."/>
            <person name="Stange-Thomann N."/>
            <person name="Mauceli E."/>
            <person name="Bouneau L."/>
            <person name="Fischer C."/>
            <person name="Ozouf-Costaz C."/>
            <person name="Bernot A."/>
            <person name="Nicaud S."/>
            <person name="Jaffe D."/>
            <person name="Fisher S."/>
            <person name="Lutfalla G."/>
            <person name="Dossat C."/>
            <person name="Segurens B."/>
            <person name="Dasilva C."/>
            <person name="Salanoubat M."/>
            <person name="Levy M."/>
            <person name="Boudet N."/>
            <person name="Castellano S."/>
            <person name="Anthouard V."/>
            <person name="Jubin C."/>
            <person name="Castelli V."/>
            <person name="Katinka M."/>
            <person name="Vacherie B."/>
            <person name="Biemont C."/>
            <person name="Skalli Z."/>
            <person name="Cattolico L."/>
            <person name="Poulain J."/>
            <person name="De Berardinis V."/>
            <person name="Cruaud C."/>
            <person name="Duprat S."/>
            <person name="Brottier P."/>
            <person name="Coutanceau J.-P."/>
            <person name="Gouzy J."/>
            <person name="Parra G."/>
            <person name="Lardier G."/>
            <person name="Chapple C."/>
            <person name="McKernan K.J."/>
            <person name="McEwan P."/>
            <person name="Bosak S."/>
            <person name="Kellis M."/>
            <person name="Volff J.-N."/>
            <person name="Guigo R."/>
            <person name="Zody M.C."/>
            <person name="Mesirov J."/>
            <person name="Lindblad-Toh K."/>
            <person name="Birren B."/>
            <person name="Nusbaum C."/>
            <person name="Kahn D."/>
            <person name="Robinson-Rechavi M."/>
            <person name="Laudet V."/>
            <person name="Schachter V."/>
            <person name="Quetier F."/>
            <person name="Saurin W."/>
            <person name="Scarpelli C."/>
            <person name="Wincker P."/>
            <person name="Lander E.S."/>
            <person name="Weissenbach J."/>
            <person name="Roest Crollius H."/>
        </authorList>
    </citation>
    <scope>NUCLEOTIDE SEQUENCE [LARGE SCALE GENOMIC DNA]</scope>
</reference>
<gene>
    <name evidence="5" type="ORF">GSTENG00035925001</name>
</gene>
<dbReference type="InterPro" id="IPR006355">
    <property type="entry name" value="LHPP/HDHD2"/>
</dbReference>
<dbReference type="AlphaFoldDB" id="Q4RE50"/>
<dbReference type="GO" id="GO:0005829">
    <property type="term" value="C:cytosol"/>
    <property type="evidence" value="ECO:0007669"/>
    <property type="project" value="TreeGrafter"/>
</dbReference>
<evidence type="ECO:0000256" key="1">
    <source>
        <dbReference type="ARBA" id="ARBA00001946"/>
    </source>
</evidence>
<dbReference type="KEGG" id="tng:GSTEN00035925G001"/>
<keyword evidence="4" id="KW-0460">Magnesium</keyword>